<keyword evidence="5" id="KW-1185">Reference proteome</keyword>
<dbReference type="InterPro" id="IPR016024">
    <property type="entry name" value="ARM-type_fold"/>
</dbReference>
<dbReference type="HOGENOM" id="CLU_001591_0_0_1"/>
<dbReference type="Proteomes" id="UP000053989">
    <property type="component" value="Unassembled WGS sequence"/>
</dbReference>
<dbReference type="InterPro" id="IPR059018">
    <property type="entry name" value="HEAT_URB1"/>
</dbReference>
<dbReference type="InterPro" id="IPR021714">
    <property type="entry name" value="URB1_N"/>
</dbReference>
<dbReference type="InParanoid" id="A0A0C3D8A6"/>
<feature type="domain" description="URB1 N-terminal" evidence="1">
    <location>
        <begin position="85"/>
        <end position="418"/>
    </location>
</feature>
<evidence type="ECO:0000313" key="5">
    <source>
        <dbReference type="Proteomes" id="UP000053989"/>
    </source>
</evidence>
<dbReference type="FunCoup" id="A0A0C3D8A6">
    <property type="interactions" value="104"/>
</dbReference>
<dbReference type="PANTHER" id="PTHR13500">
    <property type="entry name" value="NUCLEOLAR PRERIBOSOMAL-ASSOCIATED PROTEIN 1"/>
    <property type="match status" value="1"/>
</dbReference>
<accession>A0A0C3D8A6</accession>
<gene>
    <name evidence="4" type="ORF">SCLCIDRAFT_1223851</name>
</gene>
<dbReference type="GO" id="GO:0000466">
    <property type="term" value="P:maturation of 5.8S rRNA from tricistronic rRNA transcript (SSU-rRNA, 5.8S rRNA, LSU-rRNA)"/>
    <property type="evidence" value="ECO:0007669"/>
    <property type="project" value="TreeGrafter"/>
</dbReference>
<sequence>MPHSTLERPKKRAKLQEYTAPSTEHTFVNAQDICEALRNANPDVFSKALLALRSKLSVSPGETVPPQDERLQLVKSWLEVSPGAQDIFDAWERISQLSTIAVLISTLSSTLSLLSFHLPYHHFGLPIIKILLAPQWIRRLNTYLGGPQHDLILATLKLFNAMSAFGSGRERKTVFDAFPWDNKTLLKLLHMRRRGKDSDADAILSRPDIRTLYLLFILSFVDRDTVSSLKASFLEQRREIFMGIFKSLHQDPYLVVQKVLQVCWEGLWLDRKVKRTLKIGVFGETTISHLVKLYARAVPEREGGLHVPADVVHHFLLAICTRPGQGICFKDRGWYPRETDDYSAIEEDAVSQRKSTISGKVHNKILTKLLPTLKVNEDARQQELALKILLACPELVAGYWPAAALTLEPRLSTKWIANISFVGQVLSQPVPTSSFLMPGATEYNPTPPPLSTIMANIFPGVGTKAYFTKGLQAGAAALVQHCIGLTLAKSLKKMGNVVHVFKTISTALEEDEVGGQWNQRRKEIEKEARRRVADFQVIVAFSQQHLTPSGLQNATKHALLSESSQRLLWLYHECLPDLVAEARFEVGKLVLTLTEDSLVSLSGHSDQGHSPLQIVKQLHVLRLLNASDQFTWNGRIASSSRTYFQVLVKTFCNTGVTALYITLRRLLRRVLTESVLFQEDPDEVDLWLASLPSGSVRRGSNTEAPDGASLTDEVDAIVTFLDDCTQRCLKTPYRYMDTMSELLQPNDNDEQFADATPVDTQTEVFSSPLLMTVLEQLLAKVNGRLMSPSEALSVFTFVRQLVVKLAGKQVDMGYHALRAFVRKFEVPVESGGFFKDYPSISRAIHRELSITEACLGHLGAYPLRNIQPKDNDSVRTFLDRIEQVLVPDSEDARMTSAYELVDWLRLADVTPTSAEIICLASVIRRFHHPTLKTLIRFLHPSEGQLWESGILDSLEELRVEIDFELLFYHCCETQLGDVRCRTKLLRALFSRHVSSLEVERALRLVLRGVAISQDRPKLTKDLLLLLSDLLGGAATNLSKKDMHTLKATFLVKSSLWLSVELVPEVHGALQKLICVAFDPMDVDDRRLLTPVTTYWTTTLKQILSSGHYDELRFTMPWIRFMELPVLLATLDLFEDSRQEVAIWGELLEEILSALNQLQLTNGTGSVEFPFDRLLALQTQLPQSSLLEDMIAASMTSQLPVCHDGLPPTSSSSVTFAAPRFHRGGHLGRVPPDLISQYLAKDIWTDSTAKIIATLLYTRVASSYIFANWLNSGKWGRRSVDHIALTLSAFLDCPQSDVDEVTQIDKEVLPSIMEQLFSDWPVLGDKRLRRLQCICYITQRYSQRLPGLSPSVQLKFQAVPVESFAFEALHVAHCFLGVPACKELVIALLDRALRWAVRHFFNAGDHDEDSITALGILKNISRGNTQFKPHLVEPVMTTIVTSHLHDPAAVELAMSLVKNVELKPVVINRLLQSVLQHTNFFRLLDNDGNSLQRNAITNLLDVLFHMHRANTCHSSHIEPLVQAYGGTLSPWDTRLLSIMRLFEAEKHISISPFFSRWSSPPDASVTNILEVVQNLEPIKMLRTCLFFPAWRRLDGGEFAIDGPNDEHMYDPLLITSLSAQMFVECPPTTALGWVKVFRTNVVSLLIRCLSAKDANIRETAACQLALVLDGIQKSEMQEKSQTLHVLCLLKNTMHPTPNHSPQRLPTYTTLILLHALRAIFYPSNFIYPRTARFLLQRPEMDIGDVPMLFGMLYSSSDEWKKERGWIIRMLADGMVSTADWRVLKRRHTWDLLASLFQSSQKDKTLRAGILEILANVTCNSQACTSLILKSALLPWIEMQLMNGLNGETIAWLRILENIVVMADASKLERATGGEWFAILCRSLVCVLRMSGGNDVGVLCQLATLVLRLSLMGGEPKHHLHSVLGQAVIHLKQLEPSIQLRGQPGEIPVSMRELASPPHRAQGLHTIPIIANSFLAWGKTVEAFWRVSMALDHRTPVWDTLTSRLLIWRGIVGEDGSPVGEWARKESIGILRTYS</sequence>
<reference evidence="5" key="2">
    <citation type="submission" date="2015-01" db="EMBL/GenBank/DDBJ databases">
        <title>Evolutionary Origins and Diversification of the Mycorrhizal Mutualists.</title>
        <authorList>
            <consortium name="DOE Joint Genome Institute"/>
            <consortium name="Mycorrhizal Genomics Consortium"/>
            <person name="Kohler A."/>
            <person name="Kuo A."/>
            <person name="Nagy L.G."/>
            <person name="Floudas D."/>
            <person name="Copeland A."/>
            <person name="Barry K.W."/>
            <person name="Cichocki N."/>
            <person name="Veneault-Fourrey C."/>
            <person name="LaButti K."/>
            <person name="Lindquist E.A."/>
            <person name="Lipzen A."/>
            <person name="Lundell T."/>
            <person name="Morin E."/>
            <person name="Murat C."/>
            <person name="Riley R."/>
            <person name="Ohm R."/>
            <person name="Sun H."/>
            <person name="Tunlid A."/>
            <person name="Henrissat B."/>
            <person name="Grigoriev I.V."/>
            <person name="Hibbett D.S."/>
            <person name="Martin F."/>
        </authorList>
    </citation>
    <scope>NUCLEOTIDE SEQUENCE [LARGE SCALE GENOMIC DNA]</scope>
    <source>
        <strain evidence="5">Foug A</strain>
    </source>
</reference>
<dbReference type="Gene3D" id="1.25.10.10">
    <property type="entry name" value="Leucine-rich Repeat Variant"/>
    <property type="match status" value="1"/>
</dbReference>
<name>A0A0C3D8A6_9AGAM</name>
<organism evidence="4 5">
    <name type="scientific">Scleroderma citrinum Foug A</name>
    <dbReference type="NCBI Taxonomy" id="1036808"/>
    <lineage>
        <taxon>Eukaryota</taxon>
        <taxon>Fungi</taxon>
        <taxon>Dikarya</taxon>
        <taxon>Basidiomycota</taxon>
        <taxon>Agaricomycotina</taxon>
        <taxon>Agaricomycetes</taxon>
        <taxon>Agaricomycetidae</taxon>
        <taxon>Boletales</taxon>
        <taxon>Sclerodermatineae</taxon>
        <taxon>Sclerodermataceae</taxon>
        <taxon>Scleroderma</taxon>
    </lineage>
</organism>
<dbReference type="Pfam" id="PF11707">
    <property type="entry name" value="Npa1"/>
    <property type="match status" value="1"/>
</dbReference>
<evidence type="ECO:0000259" key="2">
    <source>
        <dbReference type="Pfam" id="PF16201"/>
    </source>
</evidence>
<dbReference type="InterPro" id="IPR032436">
    <property type="entry name" value="URB1_C"/>
</dbReference>
<dbReference type="SUPFAM" id="SSF48371">
    <property type="entry name" value="ARM repeat"/>
    <property type="match status" value="1"/>
</dbReference>
<dbReference type="PANTHER" id="PTHR13500:SF0">
    <property type="entry name" value="NUCLEOLAR PRE-RIBOSOMAL-ASSOCIATED PROTEIN 1"/>
    <property type="match status" value="1"/>
</dbReference>
<evidence type="ECO:0008006" key="6">
    <source>
        <dbReference type="Google" id="ProtNLM"/>
    </source>
</evidence>
<proteinExistence type="predicted"/>
<dbReference type="STRING" id="1036808.A0A0C3D8A6"/>
<protein>
    <recommendedName>
        <fullName evidence="6">Nucleolar pre-ribosomal-associated protein 1 C-terminal domain-containing protein</fullName>
    </recommendedName>
</protein>
<dbReference type="OrthoDB" id="72892at2759"/>
<dbReference type="GO" id="GO:0000463">
    <property type="term" value="P:maturation of LSU-rRNA from tricistronic rRNA transcript (SSU-rRNA, 5.8S rRNA, LSU-rRNA)"/>
    <property type="evidence" value="ECO:0007669"/>
    <property type="project" value="TreeGrafter"/>
</dbReference>
<feature type="domain" description="URB1 C-terminal" evidence="2">
    <location>
        <begin position="1642"/>
        <end position="1834"/>
    </location>
</feature>
<evidence type="ECO:0000313" key="4">
    <source>
        <dbReference type="EMBL" id="KIM52366.1"/>
    </source>
</evidence>
<dbReference type="InterPro" id="IPR039844">
    <property type="entry name" value="URB1"/>
</dbReference>
<reference evidence="4 5" key="1">
    <citation type="submission" date="2014-04" db="EMBL/GenBank/DDBJ databases">
        <authorList>
            <consortium name="DOE Joint Genome Institute"/>
            <person name="Kuo A."/>
            <person name="Kohler A."/>
            <person name="Nagy L.G."/>
            <person name="Floudas D."/>
            <person name="Copeland A."/>
            <person name="Barry K.W."/>
            <person name="Cichocki N."/>
            <person name="Veneault-Fourrey C."/>
            <person name="LaButti K."/>
            <person name="Lindquist E.A."/>
            <person name="Lipzen A."/>
            <person name="Lundell T."/>
            <person name="Morin E."/>
            <person name="Murat C."/>
            <person name="Sun H."/>
            <person name="Tunlid A."/>
            <person name="Henrissat B."/>
            <person name="Grigoriev I.V."/>
            <person name="Hibbett D.S."/>
            <person name="Martin F."/>
            <person name="Nordberg H.P."/>
            <person name="Cantor M.N."/>
            <person name="Hua S.X."/>
        </authorList>
    </citation>
    <scope>NUCLEOTIDE SEQUENCE [LARGE SCALE GENOMIC DNA]</scope>
    <source>
        <strain evidence="4 5">Foug A</strain>
    </source>
</reference>
<dbReference type="GO" id="GO:0005730">
    <property type="term" value="C:nucleolus"/>
    <property type="evidence" value="ECO:0007669"/>
    <property type="project" value="TreeGrafter"/>
</dbReference>
<evidence type="ECO:0000259" key="3">
    <source>
        <dbReference type="Pfam" id="PF26140"/>
    </source>
</evidence>
<dbReference type="InterPro" id="IPR011989">
    <property type="entry name" value="ARM-like"/>
</dbReference>
<feature type="domain" description="URB1 central HEAT repeat" evidence="3">
    <location>
        <begin position="639"/>
        <end position="777"/>
    </location>
</feature>
<dbReference type="EMBL" id="KN822213">
    <property type="protein sequence ID" value="KIM52366.1"/>
    <property type="molecule type" value="Genomic_DNA"/>
</dbReference>
<dbReference type="Pfam" id="PF16201">
    <property type="entry name" value="NopRA1"/>
    <property type="match status" value="1"/>
</dbReference>
<evidence type="ECO:0000259" key="1">
    <source>
        <dbReference type="Pfam" id="PF11707"/>
    </source>
</evidence>
<dbReference type="Pfam" id="PF26140">
    <property type="entry name" value="HEAT_URB1"/>
    <property type="match status" value="1"/>
</dbReference>